<dbReference type="Proteomes" id="UP000347681">
    <property type="component" value="Unassembled WGS sequence"/>
</dbReference>
<proteinExistence type="predicted"/>
<evidence type="ECO:0000313" key="6">
    <source>
        <dbReference type="EMBL" id="KAA5385052.1"/>
    </source>
</evidence>
<dbReference type="GO" id="GO:0015297">
    <property type="term" value="F:antiporter activity"/>
    <property type="evidence" value="ECO:0007669"/>
    <property type="project" value="InterPro"/>
</dbReference>
<evidence type="ECO:0000256" key="1">
    <source>
        <dbReference type="ARBA" id="ARBA00004651"/>
    </source>
</evidence>
<evidence type="ECO:0000256" key="2">
    <source>
        <dbReference type="ARBA" id="ARBA00022475"/>
    </source>
</evidence>
<reference evidence="6 7" key="1">
    <citation type="journal article" date="2019" name="Nat. Med.">
        <title>A library of human gut bacterial isolates paired with longitudinal multiomics data enables mechanistic microbiome research.</title>
        <authorList>
            <person name="Poyet M."/>
            <person name="Groussin M."/>
            <person name="Gibbons S.M."/>
            <person name="Avila-Pacheco J."/>
            <person name="Jiang X."/>
            <person name="Kearney S.M."/>
            <person name="Perrotta A.R."/>
            <person name="Berdy B."/>
            <person name="Zhao S."/>
            <person name="Lieberman T.D."/>
            <person name="Swanson P.K."/>
            <person name="Smith M."/>
            <person name="Roesemann S."/>
            <person name="Alexander J.E."/>
            <person name="Rich S.A."/>
            <person name="Livny J."/>
            <person name="Vlamakis H."/>
            <person name="Clish C."/>
            <person name="Bullock K."/>
            <person name="Deik A."/>
            <person name="Scott J."/>
            <person name="Pierce K.A."/>
            <person name="Xavier R.J."/>
            <person name="Alm E.J."/>
        </authorList>
    </citation>
    <scope>NUCLEOTIDE SEQUENCE [LARGE SCALE GENOMIC DNA]</scope>
    <source>
        <strain evidence="6 7">BIOML-A5</strain>
    </source>
</reference>
<evidence type="ECO:0000256" key="3">
    <source>
        <dbReference type="ARBA" id="ARBA00022692"/>
    </source>
</evidence>
<name>A0A1Y4PKD4_9BACT</name>
<dbReference type="AlphaFoldDB" id="A0A1Y4PKD4"/>
<evidence type="ECO:0000313" key="7">
    <source>
        <dbReference type="Proteomes" id="UP000347681"/>
    </source>
</evidence>
<evidence type="ECO:0000256" key="4">
    <source>
        <dbReference type="ARBA" id="ARBA00022989"/>
    </source>
</evidence>
<dbReference type="EMBL" id="VVZB01000002">
    <property type="protein sequence ID" value="KAA5385052.1"/>
    <property type="molecule type" value="Genomic_DNA"/>
</dbReference>
<dbReference type="Pfam" id="PF01554">
    <property type="entry name" value="MatE"/>
    <property type="match status" value="1"/>
</dbReference>
<dbReference type="InterPro" id="IPR002528">
    <property type="entry name" value="MATE_fam"/>
</dbReference>
<keyword evidence="4" id="KW-1133">Transmembrane helix</keyword>
<sequence length="508" mass="57786">MFTVVPDSKKNMAKNTLALYFRMLFTMFVSLYTSRVVLNALGVSDFGVYNVVGGMVAIFSFLNGTMSAATQRFLSYAIGKGDNEQLMKIFNMTIFIHICIALVILILGETIAVWFLNYKMNIPPNRIDAANWVLHFSVISIAINVIQVPYNAMIIAQEKMKIYAYFSIAEATLKLLVAFLLTILFFDRLKLYSLLTLGSTLVIMLMYSTYCIRKFHCKIRWVWTPYLLNSILGFAGWNLSAQLAWIARTQGVNILLNLFFGPSLNAARGIAVQVNGAITAFVSNFQLAVNPQIVKKYAQEEIEDMLKLLVYSSKYSYFLLYLFVLPFLLESEYILKLWLHILPEYVVVFTRMSLIAALVDTLSGTMVYGALATGKIKKYQLVMSGLFLLNPIVVYILFKMGQQPISIYVIDIIFYLFALLFRLSLLHNMIGLSLKKYLKNVVLLDLVISLAAIIFPLILYMNMEESFFRFLLVGLLSVLSTSASIYLIGLNSYEKDKLKSIIRRYLKS</sequence>
<keyword evidence="2" id="KW-1003">Cell membrane</keyword>
<protein>
    <submittedName>
        <fullName evidence="6">Lipopolysaccharide biosynthesis protein</fullName>
    </submittedName>
</protein>
<dbReference type="GO" id="GO:0042910">
    <property type="term" value="F:xenobiotic transmembrane transporter activity"/>
    <property type="evidence" value="ECO:0007669"/>
    <property type="project" value="InterPro"/>
</dbReference>
<keyword evidence="3" id="KW-0812">Transmembrane</keyword>
<comment type="caution">
    <text evidence="6">The sequence shown here is derived from an EMBL/GenBank/DDBJ whole genome shotgun (WGS) entry which is preliminary data.</text>
</comment>
<evidence type="ECO:0000256" key="5">
    <source>
        <dbReference type="ARBA" id="ARBA00023136"/>
    </source>
</evidence>
<dbReference type="InterPro" id="IPR050833">
    <property type="entry name" value="Poly_Biosynth_Transport"/>
</dbReference>
<dbReference type="GO" id="GO:0005886">
    <property type="term" value="C:plasma membrane"/>
    <property type="evidence" value="ECO:0007669"/>
    <property type="project" value="UniProtKB-SubCell"/>
</dbReference>
<dbReference type="PANTHER" id="PTHR30250:SF26">
    <property type="entry name" value="PSMA PROTEIN"/>
    <property type="match status" value="1"/>
</dbReference>
<gene>
    <name evidence="6" type="ORF">F2Y61_04225</name>
</gene>
<accession>A0A1Y4PKD4</accession>
<dbReference type="PANTHER" id="PTHR30250">
    <property type="entry name" value="PST FAMILY PREDICTED COLANIC ACID TRANSPORTER"/>
    <property type="match status" value="1"/>
</dbReference>
<comment type="subcellular location">
    <subcellularLocation>
        <location evidence="1">Cell membrane</location>
        <topology evidence="1">Multi-pass membrane protein</topology>
    </subcellularLocation>
</comment>
<organism evidence="6 7">
    <name type="scientific">Phocaeicola dorei</name>
    <dbReference type="NCBI Taxonomy" id="357276"/>
    <lineage>
        <taxon>Bacteria</taxon>
        <taxon>Pseudomonadati</taxon>
        <taxon>Bacteroidota</taxon>
        <taxon>Bacteroidia</taxon>
        <taxon>Bacteroidales</taxon>
        <taxon>Bacteroidaceae</taxon>
        <taxon>Phocaeicola</taxon>
    </lineage>
</organism>
<keyword evidence="5" id="KW-0472">Membrane</keyword>